<dbReference type="AlphaFoldDB" id="A0A0E9QM51"/>
<protein>
    <submittedName>
        <fullName evidence="2">Uncharacterized protein</fullName>
    </submittedName>
</protein>
<name>A0A0E9QM51_ANGAN</name>
<accession>A0A0E9QM51</accession>
<sequence>MLSCFVFVLECFFICKSLFNLCLPSSPSLYVIVICYNEHFFSRANN</sequence>
<evidence type="ECO:0000313" key="2">
    <source>
        <dbReference type="EMBL" id="JAH17158.1"/>
    </source>
</evidence>
<evidence type="ECO:0000256" key="1">
    <source>
        <dbReference type="SAM" id="SignalP"/>
    </source>
</evidence>
<reference evidence="2" key="1">
    <citation type="submission" date="2014-11" db="EMBL/GenBank/DDBJ databases">
        <authorList>
            <person name="Amaro Gonzalez C."/>
        </authorList>
    </citation>
    <scope>NUCLEOTIDE SEQUENCE</scope>
</reference>
<feature type="chain" id="PRO_5002431531" evidence="1">
    <location>
        <begin position="18"/>
        <end position="46"/>
    </location>
</feature>
<keyword evidence="1" id="KW-0732">Signal</keyword>
<organism evidence="2">
    <name type="scientific">Anguilla anguilla</name>
    <name type="common">European freshwater eel</name>
    <name type="synonym">Muraena anguilla</name>
    <dbReference type="NCBI Taxonomy" id="7936"/>
    <lineage>
        <taxon>Eukaryota</taxon>
        <taxon>Metazoa</taxon>
        <taxon>Chordata</taxon>
        <taxon>Craniata</taxon>
        <taxon>Vertebrata</taxon>
        <taxon>Euteleostomi</taxon>
        <taxon>Actinopterygii</taxon>
        <taxon>Neopterygii</taxon>
        <taxon>Teleostei</taxon>
        <taxon>Anguilliformes</taxon>
        <taxon>Anguillidae</taxon>
        <taxon>Anguilla</taxon>
    </lineage>
</organism>
<dbReference type="EMBL" id="GBXM01091419">
    <property type="protein sequence ID" value="JAH17158.1"/>
    <property type="molecule type" value="Transcribed_RNA"/>
</dbReference>
<proteinExistence type="predicted"/>
<reference evidence="2" key="2">
    <citation type="journal article" date="2015" name="Fish Shellfish Immunol.">
        <title>Early steps in the European eel (Anguilla anguilla)-Vibrio vulnificus interaction in the gills: Role of the RtxA13 toxin.</title>
        <authorList>
            <person name="Callol A."/>
            <person name="Pajuelo D."/>
            <person name="Ebbesson L."/>
            <person name="Teles M."/>
            <person name="MacKenzie S."/>
            <person name="Amaro C."/>
        </authorList>
    </citation>
    <scope>NUCLEOTIDE SEQUENCE</scope>
</reference>
<feature type="signal peptide" evidence="1">
    <location>
        <begin position="1"/>
        <end position="17"/>
    </location>
</feature>